<proteinExistence type="predicted"/>
<name>A0A1T4SJK5_9HYPH</name>
<organism evidence="1 2">
    <name type="scientific">Enhydrobacter aerosaccus</name>
    <dbReference type="NCBI Taxonomy" id="225324"/>
    <lineage>
        <taxon>Bacteria</taxon>
        <taxon>Pseudomonadati</taxon>
        <taxon>Pseudomonadota</taxon>
        <taxon>Alphaproteobacteria</taxon>
        <taxon>Hyphomicrobiales</taxon>
        <taxon>Enhydrobacter</taxon>
    </lineage>
</organism>
<keyword evidence="2" id="KW-1185">Reference proteome</keyword>
<dbReference type="Proteomes" id="UP000190092">
    <property type="component" value="Unassembled WGS sequence"/>
</dbReference>
<evidence type="ECO:0000313" key="1">
    <source>
        <dbReference type="EMBL" id="SKA28367.1"/>
    </source>
</evidence>
<reference evidence="2" key="1">
    <citation type="submission" date="2017-02" db="EMBL/GenBank/DDBJ databases">
        <authorList>
            <person name="Varghese N."/>
            <person name="Submissions S."/>
        </authorList>
    </citation>
    <scope>NUCLEOTIDE SEQUENCE [LARGE SCALE GENOMIC DNA]</scope>
    <source>
        <strain evidence="2">ATCC 27094</strain>
    </source>
</reference>
<protein>
    <submittedName>
        <fullName evidence="1">Uncharacterized protein</fullName>
    </submittedName>
</protein>
<accession>A0A1T4SJK5</accession>
<gene>
    <name evidence="1" type="ORF">SAMN02745126_04778</name>
</gene>
<sequence length="80" mass="9049">MIVDEWIQALVGERIPSSGDRHPPDKPPTREPNSAKIVVIAITVIGRMAHFWKSEPSSYEIHSQHGFVVFVLFAQPERQS</sequence>
<dbReference type="EMBL" id="FUWJ01000008">
    <property type="protein sequence ID" value="SKA28367.1"/>
    <property type="molecule type" value="Genomic_DNA"/>
</dbReference>
<evidence type="ECO:0000313" key="2">
    <source>
        <dbReference type="Proteomes" id="UP000190092"/>
    </source>
</evidence>
<dbReference type="AlphaFoldDB" id="A0A1T4SJK5"/>